<proteinExistence type="predicted"/>
<protein>
    <submittedName>
        <fullName evidence="3">Molybdopterin-dependent oxidoreductase</fullName>
    </submittedName>
</protein>
<sequence length="174" mass="19624">MSPCALARFLGISILLSLFNTTSATESPTTTARPKTLLTLVWHDTQGIVNKNKLVLSQLDALPQIKRTQQLPSPLGIPGRHEWQGVSLHELLKLSGGTAKSIRVMALNGYFASIPLSDVQQFDPLLAYRRDGQNLTIRDKGPFILVYPFDDFNELNQQLYINRSVWQIHEIHFE</sequence>
<dbReference type="EMBL" id="CP148074">
    <property type="protein sequence ID" value="WXL26783.1"/>
    <property type="molecule type" value="Genomic_DNA"/>
</dbReference>
<dbReference type="Pfam" id="PF00174">
    <property type="entry name" value="Oxidored_molyb"/>
    <property type="match status" value="1"/>
</dbReference>
<evidence type="ECO:0000313" key="4">
    <source>
        <dbReference type="Proteomes" id="UP001476583"/>
    </source>
</evidence>
<organism evidence="3 4">
    <name type="scientific">Ectopseudomonas mendocina</name>
    <name type="common">Pseudomonas mendocina</name>
    <dbReference type="NCBI Taxonomy" id="300"/>
    <lineage>
        <taxon>Bacteria</taxon>
        <taxon>Pseudomonadati</taxon>
        <taxon>Pseudomonadota</taxon>
        <taxon>Gammaproteobacteria</taxon>
        <taxon>Pseudomonadales</taxon>
        <taxon>Pseudomonadaceae</taxon>
        <taxon>Ectopseudomonas</taxon>
    </lineage>
</organism>
<dbReference type="InterPro" id="IPR036374">
    <property type="entry name" value="OxRdtase_Mopterin-bd_sf"/>
</dbReference>
<evidence type="ECO:0000313" key="3">
    <source>
        <dbReference type="EMBL" id="WXL26783.1"/>
    </source>
</evidence>
<evidence type="ECO:0000259" key="2">
    <source>
        <dbReference type="Pfam" id="PF00174"/>
    </source>
</evidence>
<keyword evidence="1" id="KW-0732">Signal</keyword>
<feature type="domain" description="Oxidoreductase molybdopterin-binding" evidence="2">
    <location>
        <begin position="75"/>
        <end position="148"/>
    </location>
</feature>
<dbReference type="InterPro" id="IPR000572">
    <property type="entry name" value="OxRdtase_Mopterin-bd_dom"/>
</dbReference>
<keyword evidence="4" id="KW-1185">Reference proteome</keyword>
<dbReference type="Gene3D" id="3.90.420.10">
    <property type="entry name" value="Oxidoreductase, molybdopterin-binding domain"/>
    <property type="match status" value="1"/>
</dbReference>
<feature type="chain" id="PRO_5046410080" evidence="1">
    <location>
        <begin position="25"/>
        <end position="174"/>
    </location>
</feature>
<reference evidence="3 4" key="1">
    <citation type="submission" date="2024-03" db="EMBL/GenBank/DDBJ databases">
        <title>Complete genome of BD2.</title>
        <authorList>
            <person name="Cao G."/>
        </authorList>
    </citation>
    <scope>NUCLEOTIDE SEQUENCE [LARGE SCALE GENOMIC DNA]</scope>
    <source>
        <strain evidence="3 4">BD2</strain>
    </source>
</reference>
<evidence type="ECO:0000256" key="1">
    <source>
        <dbReference type="SAM" id="SignalP"/>
    </source>
</evidence>
<name>A0ABZ2RJ32_ECTME</name>
<accession>A0ABZ2RJ32</accession>
<dbReference type="Proteomes" id="UP001476583">
    <property type="component" value="Chromosome"/>
</dbReference>
<gene>
    <name evidence="3" type="ORF">WG219_04690</name>
</gene>
<feature type="signal peptide" evidence="1">
    <location>
        <begin position="1"/>
        <end position="24"/>
    </location>
</feature>
<dbReference type="SUPFAM" id="SSF56524">
    <property type="entry name" value="Oxidoreductase molybdopterin-binding domain"/>
    <property type="match status" value="1"/>
</dbReference>